<dbReference type="GO" id="GO:0001522">
    <property type="term" value="P:pseudouridine synthesis"/>
    <property type="evidence" value="ECO:0007669"/>
    <property type="project" value="InterPro"/>
</dbReference>
<dbReference type="VEuPathDB" id="CryptoDB:Vbra_10330"/>
<organism evidence="5 6">
    <name type="scientific">Vitrella brassicaformis (strain CCMP3155)</name>
    <dbReference type="NCBI Taxonomy" id="1169540"/>
    <lineage>
        <taxon>Eukaryota</taxon>
        <taxon>Sar</taxon>
        <taxon>Alveolata</taxon>
        <taxon>Colpodellida</taxon>
        <taxon>Vitrellaceae</taxon>
        <taxon>Vitrella</taxon>
    </lineage>
</organism>
<dbReference type="GO" id="GO:0003723">
    <property type="term" value="F:RNA binding"/>
    <property type="evidence" value="ECO:0007669"/>
    <property type="project" value="InterPro"/>
</dbReference>
<dbReference type="Gene3D" id="1.10.1510.30">
    <property type="match status" value="1"/>
</dbReference>
<dbReference type="PROSITE" id="PS50984">
    <property type="entry name" value="TRUD"/>
    <property type="match status" value="1"/>
</dbReference>
<sequence length="612" mass="67108">MLSLQISPLGCSTEGPLMAAVSARRLSSAKPLLFNAQTLERSVGITSFACRDADGFDGVLDAARQPRDYMLNEVDREGRLVQLLSLEDSLYRLPPRNPKQPNLTFTLYRSGLEVYTTLKAISYVCDVPYPHLRVAGQLGPPTQGISVQSVIAKKVSRQELLPLVEQLSERTDLRCGNFDYTVTDELGDGHSGGERGVYRLSAALRRVSPSAESKVAEMVTQISQVGFLNYYGSRYFGRSDVKRHEVGLAVLQGDWRKAVGLLIGTNRREDSPTFEAWQAFQKGQMKDCLSLLPDTCPNLREMILTLIKTGDAREAYMSLPAVVRRQHMSAIGKFAFNLAADFRVGRMGHKVLPGDFVRSPAAPGGVSMVQVEDIKKKMWRLEDVLLPVLGSGVDLPDNAVAQFYRSIFDRFDLSPQALTVPSKPELAVTGFYRPAVSIPREIQWDMVHYQQPHTHTHEAPDGDNAGSPPAPVPLLLCGLQRLKALRRTTITEEGHDNEMADAATSDAASDDCMLPPDVPDFDSPGGADGGVVGDDFARPSDGSATADASSGRGGRGGGGRRSIRQKRQQDTALRIRATLDRHADGMMFLRELLHRDVSEFDVSADKISDKLL</sequence>
<evidence type="ECO:0000313" key="5">
    <source>
        <dbReference type="EMBL" id="CEM34141.1"/>
    </source>
</evidence>
<reference evidence="5 6" key="1">
    <citation type="submission" date="2014-11" db="EMBL/GenBank/DDBJ databases">
        <authorList>
            <person name="Zhu J."/>
            <person name="Qi W."/>
            <person name="Song R."/>
        </authorList>
    </citation>
    <scope>NUCLEOTIDE SEQUENCE [LARGE SCALE GENOMIC DNA]</scope>
</reference>
<dbReference type="PANTHER" id="PTHR13326">
    <property type="entry name" value="TRNA PSEUDOURIDINE SYNTHASE D"/>
    <property type="match status" value="1"/>
</dbReference>
<dbReference type="EMBL" id="CDMY01000804">
    <property type="protein sequence ID" value="CEM34141.1"/>
    <property type="molecule type" value="Genomic_DNA"/>
</dbReference>
<evidence type="ECO:0000313" key="6">
    <source>
        <dbReference type="Proteomes" id="UP000041254"/>
    </source>
</evidence>
<dbReference type="InParanoid" id="A0A0G4GTP3"/>
<name>A0A0G4GTP3_VITBC</name>
<dbReference type="Pfam" id="PF01142">
    <property type="entry name" value="TruD"/>
    <property type="match status" value="1"/>
</dbReference>
<feature type="region of interest" description="Disordered" evidence="3">
    <location>
        <begin position="490"/>
        <end position="569"/>
    </location>
</feature>
<evidence type="ECO:0000256" key="3">
    <source>
        <dbReference type="SAM" id="MobiDB-lite"/>
    </source>
</evidence>
<feature type="domain" description="TRUD" evidence="4">
    <location>
        <begin position="226"/>
        <end position="438"/>
    </location>
</feature>
<dbReference type="STRING" id="1169540.A0A0G4GTP3"/>
<dbReference type="OMA" id="HDNEMAD"/>
<feature type="compositionally biased region" description="Gly residues" evidence="3">
    <location>
        <begin position="551"/>
        <end position="560"/>
    </location>
</feature>
<accession>A0A0G4GTP3</accession>
<feature type="compositionally biased region" description="Low complexity" evidence="3">
    <location>
        <begin position="500"/>
        <end position="511"/>
    </location>
</feature>
<dbReference type="OrthoDB" id="447290at2759"/>
<dbReference type="InterPro" id="IPR011760">
    <property type="entry name" value="PsdUridine_synth_TruD_insert"/>
</dbReference>
<dbReference type="InterPro" id="IPR001656">
    <property type="entry name" value="PsdUridine_synth_TruD"/>
</dbReference>
<protein>
    <recommendedName>
        <fullName evidence="4">TRUD domain-containing protein</fullName>
    </recommendedName>
</protein>
<dbReference type="Gene3D" id="3.30.2350.20">
    <property type="entry name" value="TruD, catalytic domain"/>
    <property type="match status" value="1"/>
</dbReference>
<dbReference type="GO" id="GO:0009982">
    <property type="term" value="F:pseudouridine synthase activity"/>
    <property type="evidence" value="ECO:0007669"/>
    <property type="project" value="InterPro"/>
</dbReference>
<dbReference type="InterPro" id="IPR042214">
    <property type="entry name" value="TruD_catalytic"/>
</dbReference>
<dbReference type="SUPFAM" id="SSF55120">
    <property type="entry name" value="Pseudouridine synthase"/>
    <property type="match status" value="1"/>
</dbReference>
<dbReference type="InterPro" id="IPR020103">
    <property type="entry name" value="PsdUridine_synth_cat_dom_sf"/>
</dbReference>
<dbReference type="PANTHER" id="PTHR13326:SF21">
    <property type="entry name" value="PSEUDOURIDYLATE SYNTHASE PUS7L"/>
    <property type="match status" value="1"/>
</dbReference>
<evidence type="ECO:0000259" key="4">
    <source>
        <dbReference type="PROSITE" id="PS50984"/>
    </source>
</evidence>
<dbReference type="AlphaFoldDB" id="A0A0G4GTP3"/>
<evidence type="ECO:0000256" key="2">
    <source>
        <dbReference type="ARBA" id="ARBA00023235"/>
    </source>
</evidence>
<gene>
    <name evidence="5" type="ORF">Vbra_10330</name>
</gene>
<feature type="region of interest" description="Disordered" evidence="3">
    <location>
        <begin position="453"/>
        <end position="472"/>
    </location>
</feature>
<keyword evidence="6" id="KW-1185">Reference proteome</keyword>
<dbReference type="Proteomes" id="UP000041254">
    <property type="component" value="Unassembled WGS sequence"/>
</dbReference>
<proteinExistence type="inferred from homology"/>
<comment type="similarity">
    <text evidence="1">Belongs to the pseudouridine synthase TruD family.</text>
</comment>
<keyword evidence="2" id="KW-0413">Isomerase</keyword>
<dbReference type="PIRSF" id="PIRSF037016">
    <property type="entry name" value="Pseudouridin_synth_euk_prd"/>
    <property type="match status" value="1"/>
</dbReference>
<evidence type="ECO:0000256" key="1">
    <source>
        <dbReference type="ARBA" id="ARBA00007953"/>
    </source>
</evidence>
<dbReference type="GO" id="GO:0005634">
    <property type="term" value="C:nucleus"/>
    <property type="evidence" value="ECO:0007669"/>
    <property type="project" value="TreeGrafter"/>
</dbReference>